<dbReference type="KEGG" id="ani:ANIA_03203"/>
<evidence type="ECO:0000313" key="2">
    <source>
        <dbReference type="EMBL" id="CBF83197.1"/>
    </source>
</evidence>
<dbReference type="CDD" id="cd09917">
    <property type="entry name" value="F-box_SF"/>
    <property type="match status" value="1"/>
</dbReference>
<dbReference type="RefSeq" id="XP_660807.1">
    <property type="nucleotide sequence ID" value="XM_655715.2"/>
</dbReference>
<dbReference type="Proteomes" id="UP000000560">
    <property type="component" value="Chromosome VI"/>
</dbReference>
<keyword evidence="3" id="KW-1185">Reference proteome</keyword>
<dbReference type="OMA" id="EKFGRCF"/>
<evidence type="ECO:0000259" key="1">
    <source>
        <dbReference type="Pfam" id="PF12937"/>
    </source>
</evidence>
<dbReference type="Pfam" id="PF12937">
    <property type="entry name" value="F-box-like"/>
    <property type="match status" value="1"/>
</dbReference>
<dbReference type="SUPFAM" id="SSF81383">
    <property type="entry name" value="F-box domain"/>
    <property type="match status" value="1"/>
</dbReference>
<dbReference type="Gene3D" id="1.20.1280.50">
    <property type="match status" value="1"/>
</dbReference>
<reference evidence="3" key="1">
    <citation type="journal article" date="2005" name="Nature">
        <title>Sequencing of Aspergillus nidulans and comparative analysis with A. fumigatus and A. oryzae.</title>
        <authorList>
            <person name="Galagan J.E."/>
            <person name="Calvo S.E."/>
            <person name="Cuomo C."/>
            <person name="Ma L.J."/>
            <person name="Wortman J.R."/>
            <person name="Batzoglou S."/>
            <person name="Lee S.I."/>
            <person name="Basturkmen M."/>
            <person name="Spevak C.C."/>
            <person name="Clutterbuck J."/>
            <person name="Kapitonov V."/>
            <person name="Jurka J."/>
            <person name="Scazzocchio C."/>
            <person name="Farman M."/>
            <person name="Butler J."/>
            <person name="Purcell S."/>
            <person name="Harris S."/>
            <person name="Braus G.H."/>
            <person name="Draht O."/>
            <person name="Busch S."/>
            <person name="D'Enfert C."/>
            <person name="Bouchier C."/>
            <person name="Goldman G.H."/>
            <person name="Bell-Pedersen D."/>
            <person name="Griffiths-Jones S."/>
            <person name="Doonan J.H."/>
            <person name="Yu J."/>
            <person name="Vienken K."/>
            <person name="Pain A."/>
            <person name="Freitag M."/>
            <person name="Selker E.U."/>
            <person name="Archer D.B."/>
            <person name="Penalva M.A."/>
            <person name="Oakley B.R."/>
            <person name="Momany M."/>
            <person name="Tanaka T."/>
            <person name="Kumagai T."/>
            <person name="Asai K."/>
            <person name="Machida M."/>
            <person name="Nierman W.C."/>
            <person name="Denning D.W."/>
            <person name="Caddick M."/>
            <person name="Hynes M."/>
            <person name="Paoletti M."/>
            <person name="Fischer R."/>
            <person name="Miller B."/>
            <person name="Dyer P."/>
            <person name="Sachs M.S."/>
            <person name="Osmani S.A."/>
            <person name="Birren B.W."/>
        </authorList>
    </citation>
    <scope>NUCLEOTIDE SEQUENCE [LARGE SCALE GENOMIC DNA]</scope>
    <source>
        <strain evidence="3">FGSC A4 / ATCC 38163 / CBS 112.46 / NRRL 194 / M139</strain>
    </source>
</reference>
<dbReference type="GeneID" id="2874324"/>
<name>Q5B8C7_EMENI</name>
<feature type="domain" description="F-box" evidence="1">
    <location>
        <begin position="19"/>
        <end position="61"/>
    </location>
</feature>
<sequence>MGIPVVDIISATERALSIPELLEQILLHLDMQDLLTSAQRVNRRWLHIISTSPRLQQTLFFRPIAPPARPSRQYTAFPKTPLGAARRRELSPYRAQVRATLNPLLVKQFGPEFFNTGSDSCQCLSDWVYLDAGMQAPWSVKVGSSLLRPDERGARERAFRHPNASWRRMLVSQPPQPGVGYVRDVHDHESPTSVAKGYIDASHEGGLRFGLLYDLVQTLAVSRWKKHHTPFRVSWGAVGSADPSVRVRKGCMEMLEETAVVLAVHYEPPKNSYYPESPQPGTLSKEDFGIPGVEMVDVVGKTDWEQVLLD</sequence>
<accession>C8VIA7</accession>
<reference evidence="3" key="2">
    <citation type="journal article" date="2009" name="Fungal Genet. Biol.">
        <title>The 2008 update of the Aspergillus nidulans genome annotation: a community effort.</title>
        <authorList>
            <person name="Wortman J.R."/>
            <person name="Gilsenan J.M."/>
            <person name="Joardar V."/>
            <person name="Deegan J."/>
            <person name="Clutterbuck J."/>
            <person name="Andersen M.R."/>
            <person name="Archer D."/>
            <person name="Bencina M."/>
            <person name="Braus G."/>
            <person name="Coutinho P."/>
            <person name="von Dohren H."/>
            <person name="Doonan J."/>
            <person name="Driessen A.J."/>
            <person name="Durek P."/>
            <person name="Espeso E."/>
            <person name="Fekete E."/>
            <person name="Flipphi M."/>
            <person name="Estrada C.G."/>
            <person name="Geysens S."/>
            <person name="Goldman G."/>
            <person name="de Groot P.W."/>
            <person name="Hansen K."/>
            <person name="Harris S.D."/>
            <person name="Heinekamp T."/>
            <person name="Helmstaedt K."/>
            <person name="Henrissat B."/>
            <person name="Hofmann G."/>
            <person name="Homan T."/>
            <person name="Horio T."/>
            <person name="Horiuchi H."/>
            <person name="James S."/>
            <person name="Jones M."/>
            <person name="Karaffa L."/>
            <person name="Karanyi Z."/>
            <person name="Kato M."/>
            <person name="Keller N."/>
            <person name="Kelly D.E."/>
            <person name="Kiel J.A."/>
            <person name="Kim J.M."/>
            <person name="van der Klei I.J."/>
            <person name="Klis F.M."/>
            <person name="Kovalchuk A."/>
            <person name="Krasevec N."/>
            <person name="Kubicek C.P."/>
            <person name="Liu B."/>
            <person name="Maccabe A."/>
            <person name="Meyer V."/>
            <person name="Mirabito P."/>
            <person name="Miskei M."/>
            <person name="Mos M."/>
            <person name="Mullins J."/>
            <person name="Nelson D.R."/>
            <person name="Nielsen J."/>
            <person name="Oakley B.R."/>
            <person name="Osmani S.A."/>
            <person name="Pakula T."/>
            <person name="Paszewski A."/>
            <person name="Paulsen I."/>
            <person name="Pilsyk S."/>
            <person name="Pocsi I."/>
            <person name="Punt P.J."/>
            <person name="Ram A.F."/>
            <person name="Ren Q."/>
            <person name="Robellet X."/>
            <person name="Robson G."/>
            <person name="Seiboth B."/>
            <person name="van Solingen P."/>
            <person name="Specht T."/>
            <person name="Sun J."/>
            <person name="Taheri-Talesh N."/>
            <person name="Takeshita N."/>
            <person name="Ussery D."/>
            <person name="vanKuyk P.A."/>
            <person name="Visser H."/>
            <person name="van de Vondervoort P.J."/>
            <person name="de Vries R.P."/>
            <person name="Walton J."/>
            <person name="Xiang X."/>
            <person name="Xiong Y."/>
            <person name="Zeng A.P."/>
            <person name="Brandt B.W."/>
            <person name="Cornell M.J."/>
            <person name="van den Hondel C.A."/>
            <person name="Visser J."/>
            <person name="Oliver S.G."/>
            <person name="Turner G."/>
        </authorList>
    </citation>
    <scope>GENOME REANNOTATION</scope>
    <source>
        <strain evidence="3">FGSC A4 / ATCC 38163 / CBS 112.46 / NRRL 194 / M139</strain>
    </source>
</reference>
<dbReference type="InterPro" id="IPR001810">
    <property type="entry name" value="F-box_dom"/>
</dbReference>
<accession>Q5B8C7</accession>
<dbReference type="InParanoid" id="Q5B8C7"/>
<protein>
    <submittedName>
        <fullName evidence="2">F-box domain protein (AFU_orthologue AFUA_2G14640)</fullName>
    </submittedName>
</protein>
<evidence type="ECO:0000313" key="3">
    <source>
        <dbReference type="Proteomes" id="UP000000560"/>
    </source>
</evidence>
<dbReference type="HOGENOM" id="CLU_078005_0_0_1"/>
<proteinExistence type="predicted"/>
<dbReference type="OrthoDB" id="3800738at2759"/>
<dbReference type="eggNOG" id="ENOG502SSR5">
    <property type="taxonomic scope" value="Eukaryota"/>
</dbReference>
<dbReference type="InterPro" id="IPR036047">
    <property type="entry name" value="F-box-like_dom_sf"/>
</dbReference>
<dbReference type="AlphaFoldDB" id="Q5B8C7"/>
<dbReference type="EMBL" id="BN001306">
    <property type="protein sequence ID" value="CBF83197.1"/>
    <property type="molecule type" value="Genomic_DNA"/>
</dbReference>
<gene>
    <name evidence="2" type="ORF">ANIA_03203</name>
</gene>
<organism evidence="2 3">
    <name type="scientific">Emericella nidulans (strain FGSC A4 / ATCC 38163 / CBS 112.46 / NRRL 194 / M139)</name>
    <name type="common">Aspergillus nidulans</name>
    <dbReference type="NCBI Taxonomy" id="227321"/>
    <lineage>
        <taxon>Eukaryota</taxon>
        <taxon>Fungi</taxon>
        <taxon>Dikarya</taxon>
        <taxon>Ascomycota</taxon>
        <taxon>Pezizomycotina</taxon>
        <taxon>Eurotiomycetes</taxon>
        <taxon>Eurotiomycetidae</taxon>
        <taxon>Eurotiales</taxon>
        <taxon>Aspergillaceae</taxon>
        <taxon>Aspergillus</taxon>
        <taxon>Aspergillus subgen. Nidulantes</taxon>
    </lineage>
</organism>
<dbReference type="VEuPathDB" id="FungiDB:AN3203"/>